<dbReference type="EMBL" id="PREZ01000003">
    <property type="protein sequence ID" value="PPA70603.1"/>
    <property type="molecule type" value="Genomic_DNA"/>
</dbReference>
<reference evidence="1 2" key="1">
    <citation type="submission" date="2018-02" db="EMBL/GenBank/DDBJ databases">
        <title>Jeotgalibacillus proteolyticum sp. nov. a protease producing bacterium isolated from ocean sediments of Laizhou Bay.</title>
        <authorList>
            <person name="Li Y."/>
        </authorList>
    </citation>
    <scope>NUCLEOTIDE SEQUENCE [LARGE SCALE GENOMIC DNA]</scope>
    <source>
        <strain evidence="1 2">22-7</strain>
    </source>
</reference>
<sequence>MKDQYKLSEQTKHELIREIQSYFQEERGEEIGALSSALLLDFFLRRIGPAVYNQGVTDAHSYLSEKLEDIFEIQKTRS</sequence>
<accession>A0A2S5GCH6</accession>
<gene>
    <name evidence="1" type="ORF">C4B60_07320</name>
</gene>
<dbReference type="AlphaFoldDB" id="A0A2S5GCH6"/>
<dbReference type="InterPro" id="IPR018680">
    <property type="entry name" value="DUF2164"/>
</dbReference>
<dbReference type="RefSeq" id="WP_104057354.1">
    <property type="nucleotide sequence ID" value="NZ_PREZ01000003.1"/>
</dbReference>
<dbReference type="Proteomes" id="UP000239047">
    <property type="component" value="Unassembled WGS sequence"/>
</dbReference>
<evidence type="ECO:0000313" key="2">
    <source>
        <dbReference type="Proteomes" id="UP000239047"/>
    </source>
</evidence>
<name>A0A2S5GCH6_9BACL</name>
<comment type="caution">
    <text evidence="1">The sequence shown here is derived from an EMBL/GenBank/DDBJ whole genome shotgun (WGS) entry which is preliminary data.</text>
</comment>
<organism evidence="1 2">
    <name type="scientific">Jeotgalibacillus proteolyticus</name>
    <dbReference type="NCBI Taxonomy" id="2082395"/>
    <lineage>
        <taxon>Bacteria</taxon>
        <taxon>Bacillati</taxon>
        <taxon>Bacillota</taxon>
        <taxon>Bacilli</taxon>
        <taxon>Bacillales</taxon>
        <taxon>Caryophanaceae</taxon>
        <taxon>Jeotgalibacillus</taxon>
    </lineage>
</organism>
<dbReference type="Pfam" id="PF09932">
    <property type="entry name" value="DUF2164"/>
    <property type="match status" value="1"/>
</dbReference>
<keyword evidence="2" id="KW-1185">Reference proteome</keyword>
<evidence type="ECO:0000313" key="1">
    <source>
        <dbReference type="EMBL" id="PPA70603.1"/>
    </source>
</evidence>
<proteinExistence type="predicted"/>
<dbReference type="OrthoDB" id="573733at2"/>
<protein>
    <submittedName>
        <fullName evidence="1">DUF2164 domain-containing protein</fullName>
    </submittedName>
</protein>